<dbReference type="Proteomes" id="UP000178606">
    <property type="component" value="Unassembled WGS sequence"/>
</dbReference>
<evidence type="ECO:0000313" key="3">
    <source>
        <dbReference type="Proteomes" id="UP000178606"/>
    </source>
</evidence>
<evidence type="ECO:0000313" key="2">
    <source>
        <dbReference type="EMBL" id="OGG46754.1"/>
    </source>
</evidence>
<dbReference type="EMBL" id="MFKF01000286">
    <property type="protein sequence ID" value="OGG46754.1"/>
    <property type="molecule type" value="Genomic_DNA"/>
</dbReference>
<dbReference type="Pfam" id="PF03683">
    <property type="entry name" value="UPF0175"/>
    <property type="match status" value="1"/>
</dbReference>
<dbReference type="InterPro" id="IPR005368">
    <property type="entry name" value="UPF0175"/>
</dbReference>
<evidence type="ECO:0000256" key="1">
    <source>
        <dbReference type="ARBA" id="ARBA00005651"/>
    </source>
</evidence>
<accession>A0A1F6CC48</accession>
<dbReference type="PANTHER" id="PTHR37525:SF1">
    <property type="entry name" value="UPF0175 PROTEIN SSL1255"/>
    <property type="match status" value="1"/>
</dbReference>
<name>A0A1F6CC48_HANXR</name>
<proteinExistence type="inferred from homology"/>
<comment type="similarity">
    <text evidence="1">Belongs to the UPF0175 family.</text>
</comment>
<dbReference type="PANTHER" id="PTHR37525">
    <property type="entry name" value="UPF0175 PROTEIN SSL1255"/>
    <property type="match status" value="1"/>
</dbReference>
<dbReference type="InterPro" id="IPR052264">
    <property type="entry name" value="UPF0175_domain"/>
</dbReference>
<gene>
    <name evidence="2" type="ORF">A3F84_18210</name>
</gene>
<protein>
    <submittedName>
        <fullName evidence="2">Uncharacterized protein</fullName>
    </submittedName>
</protein>
<comment type="caution">
    <text evidence="2">The sequence shown here is derived from an EMBL/GenBank/DDBJ whole genome shotgun (WGS) entry which is preliminary data.</text>
</comment>
<organism evidence="2 3">
    <name type="scientific">Handelsmanbacteria sp. (strain RIFCSPLOWO2_12_FULL_64_10)</name>
    <dbReference type="NCBI Taxonomy" id="1817868"/>
    <lineage>
        <taxon>Bacteria</taxon>
        <taxon>Candidatus Handelsmaniibacteriota</taxon>
    </lineage>
</organism>
<dbReference type="AlphaFoldDB" id="A0A1F6CC48"/>
<reference evidence="2 3" key="1">
    <citation type="journal article" date="2016" name="Nat. Commun.">
        <title>Thousands of microbial genomes shed light on interconnected biogeochemical processes in an aquifer system.</title>
        <authorList>
            <person name="Anantharaman K."/>
            <person name="Brown C.T."/>
            <person name="Hug L.A."/>
            <person name="Sharon I."/>
            <person name="Castelle C.J."/>
            <person name="Probst A.J."/>
            <person name="Thomas B.C."/>
            <person name="Singh A."/>
            <person name="Wilkins M.J."/>
            <person name="Karaoz U."/>
            <person name="Brodie E.L."/>
            <person name="Williams K.H."/>
            <person name="Hubbard S.S."/>
            <person name="Banfield J.F."/>
        </authorList>
    </citation>
    <scope>NUCLEOTIDE SEQUENCE [LARGE SCALE GENOMIC DNA]</scope>
    <source>
        <strain evidence="3">RIFCSPLOWO2_12_FULL_64_10</strain>
    </source>
</reference>
<sequence length="80" mass="9133">MGLIISDDLLHATGMSETELRQEIAILLFQREKLTLGQASQLASMSQLQFQHLLASRQIPVHYDVAELEEDLKTLQELKR</sequence>